<evidence type="ECO:0000256" key="3">
    <source>
        <dbReference type="ARBA" id="ARBA00006729"/>
    </source>
</evidence>
<keyword evidence="7 9" id="KW-0949">S-adenosyl-L-methionine</keyword>
<accession>A0A4C1WHL7</accession>
<comment type="similarity">
    <text evidence="3">Belongs to the diphthine synthase family.</text>
</comment>
<protein>
    <recommendedName>
        <fullName evidence="4">diphthine methyl ester synthase</fullName>
        <ecNumber evidence="4">2.1.1.314</ecNumber>
    </recommendedName>
</protein>
<evidence type="ECO:0000256" key="7">
    <source>
        <dbReference type="ARBA" id="ARBA00022691"/>
    </source>
</evidence>
<dbReference type="SUPFAM" id="SSF53790">
    <property type="entry name" value="Tetrapyrrole methylase"/>
    <property type="match status" value="1"/>
</dbReference>
<dbReference type="Proteomes" id="UP000299102">
    <property type="component" value="Unassembled WGS sequence"/>
</dbReference>
<dbReference type="PANTHER" id="PTHR10882:SF0">
    <property type="entry name" value="DIPHTHINE METHYL ESTER SYNTHASE"/>
    <property type="match status" value="1"/>
</dbReference>
<dbReference type="Gene3D" id="3.30.950.10">
    <property type="entry name" value="Methyltransferase, Cobalt-precorrin-4 Transmethylase, Domain 2"/>
    <property type="match status" value="1"/>
</dbReference>
<evidence type="ECO:0000256" key="1">
    <source>
        <dbReference type="ARBA" id="ARBA00004006"/>
    </source>
</evidence>
<dbReference type="InterPro" id="IPR014777">
    <property type="entry name" value="4pyrrole_Mease_sub1"/>
</dbReference>
<feature type="domain" description="Tetrapyrrole methylase" evidence="10">
    <location>
        <begin position="49"/>
        <end position="218"/>
    </location>
</feature>
<dbReference type="Pfam" id="PF00590">
    <property type="entry name" value="TP_methylase"/>
    <property type="match status" value="1"/>
</dbReference>
<evidence type="ECO:0000256" key="4">
    <source>
        <dbReference type="ARBA" id="ARBA00011927"/>
    </source>
</evidence>
<comment type="function">
    <text evidence="1">S-adenosyl-L-methionine-dependent methyltransferase that catalyzes four methylations of the modified target histidine residue in translation elongation factor 2 (EF-2), to form an intermediate called diphthine methyl ester. The four successive methylation reactions represent the second step of diphthamide biosynthesis.</text>
</comment>
<evidence type="ECO:0000256" key="8">
    <source>
        <dbReference type="ARBA" id="ARBA00048752"/>
    </source>
</evidence>
<evidence type="ECO:0000256" key="5">
    <source>
        <dbReference type="ARBA" id="ARBA00022603"/>
    </source>
</evidence>
<dbReference type="GO" id="GO:0141133">
    <property type="term" value="F:diphthine methyl ester synthase activity"/>
    <property type="evidence" value="ECO:0007669"/>
    <property type="project" value="UniProtKB-EC"/>
</dbReference>
<dbReference type="InterPro" id="IPR004551">
    <property type="entry name" value="Dphthn_synthase"/>
</dbReference>
<dbReference type="PIRSF" id="PIRSF036432">
    <property type="entry name" value="Diphthine_synth"/>
    <property type="match status" value="1"/>
</dbReference>
<proteinExistence type="inferred from homology"/>
<dbReference type="InterPro" id="IPR000878">
    <property type="entry name" value="4pyrrol_Mease"/>
</dbReference>
<keyword evidence="12" id="KW-1185">Reference proteome</keyword>
<dbReference type="Gene3D" id="3.40.1010.10">
    <property type="entry name" value="Cobalt-precorrin-4 Transmethylase, Domain 1"/>
    <property type="match status" value="1"/>
</dbReference>
<dbReference type="CDD" id="cd11647">
    <property type="entry name" value="DHP5_DphB"/>
    <property type="match status" value="1"/>
</dbReference>
<dbReference type="UniPathway" id="UPA00559"/>
<evidence type="ECO:0000256" key="2">
    <source>
        <dbReference type="ARBA" id="ARBA00005156"/>
    </source>
</evidence>
<name>A0A4C1WHL7_EUMVA</name>
<comment type="caution">
    <text evidence="11">The sequence shown here is derived from an EMBL/GenBank/DDBJ whole genome shotgun (WGS) entry which is preliminary data.</text>
</comment>
<comment type="pathway">
    <text evidence="2">Protein modification; peptidyl-diphthamide biosynthesis.</text>
</comment>
<feature type="binding site" evidence="9">
    <location>
        <position position="68"/>
    </location>
    <ligand>
        <name>S-adenosyl-L-methionine</name>
        <dbReference type="ChEBI" id="CHEBI:59789"/>
    </ligand>
</feature>
<evidence type="ECO:0000256" key="9">
    <source>
        <dbReference type="PIRSR" id="PIRSR036432-1"/>
    </source>
</evidence>
<sequence length="250" mass="28582">MARNRKTAEKKEGLESVIPAQYIVCRQFTLAKFRALYYRELCESGIDHVLETAKHKNVALLVVGDPLGATTHTDMLLRARQLNVQTQVVHNASIMNAVSCCGLQLYNFGETVSIPYWTPTWRPQSFFEKILENYKRNLHTLCLLDIKVREPTEESLTKKKRQYMDPRFMSVKEAASQLVNIIELQNHNEYITKETKAVGLARVGTADQQIVVKSLHEMQHVDLGPPLHSLVIPAPNLHPIEIDFLAQFEF</sequence>
<dbReference type="GO" id="GO:0032259">
    <property type="term" value="P:methylation"/>
    <property type="evidence" value="ECO:0007669"/>
    <property type="project" value="UniProtKB-KW"/>
</dbReference>
<feature type="binding site" evidence="9">
    <location>
        <begin position="93"/>
        <end position="94"/>
    </location>
    <ligand>
        <name>S-adenosyl-L-methionine</name>
        <dbReference type="ChEBI" id="CHEBI:59789"/>
    </ligand>
</feature>
<dbReference type="STRING" id="151549.A0A4C1WHL7"/>
<gene>
    <name evidence="11" type="primary">DPH5</name>
    <name evidence="11" type="ORF">EVAR_29311_1</name>
</gene>
<organism evidence="11 12">
    <name type="scientific">Eumeta variegata</name>
    <name type="common">Bagworm moth</name>
    <name type="synonym">Eumeta japonica</name>
    <dbReference type="NCBI Taxonomy" id="151549"/>
    <lineage>
        <taxon>Eukaryota</taxon>
        <taxon>Metazoa</taxon>
        <taxon>Ecdysozoa</taxon>
        <taxon>Arthropoda</taxon>
        <taxon>Hexapoda</taxon>
        <taxon>Insecta</taxon>
        <taxon>Pterygota</taxon>
        <taxon>Neoptera</taxon>
        <taxon>Endopterygota</taxon>
        <taxon>Lepidoptera</taxon>
        <taxon>Glossata</taxon>
        <taxon>Ditrysia</taxon>
        <taxon>Tineoidea</taxon>
        <taxon>Psychidae</taxon>
        <taxon>Oiketicinae</taxon>
        <taxon>Eumeta</taxon>
    </lineage>
</organism>
<keyword evidence="5" id="KW-0489">Methyltransferase</keyword>
<comment type="catalytic activity">
    <reaction evidence="8">
        <text>2-[(3S)-amino-3-carboxypropyl]-L-histidyl-[translation elongation factor 2] + 4 S-adenosyl-L-methionine = diphthine methyl ester-[translation elongation factor 2] + 4 S-adenosyl-L-homocysteine + 3 H(+)</text>
        <dbReference type="Rhea" id="RHEA:42652"/>
        <dbReference type="Rhea" id="RHEA-COMP:9749"/>
        <dbReference type="Rhea" id="RHEA-COMP:10173"/>
        <dbReference type="ChEBI" id="CHEBI:15378"/>
        <dbReference type="ChEBI" id="CHEBI:57856"/>
        <dbReference type="ChEBI" id="CHEBI:59789"/>
        <dbReference type="ChEBI" id="CHEBI:73995"/>
        <dbReference type="ChEBI" id="CHEBI:79005"/>
        <dbReference type="EC" id="2.1.1.314"/>
    </reaction>
</comment>
<evidence type="ECO:0000313" key="11">
    <source>
        <dbReference type="EMBL" id="GBP50553.1"/>
    </source>
</evidence>
<dbReference type="PANTHER" id="PTHR10882">
    <property type="entry name" value="DIPHTHINE SYNTHASE"/>
    <property type="match status" value="1"/>
</dbReference>
<evidence type="ECO:0000259" key="10">
    <source>
        <dbReference type="Pfam" id="PF00590"/>
    </source>
</evidence>
<dbReference type="FunFam" id="3.30.950.10:FF:000004">
    <property type="entry name" value="Diphthine synthase putative"/>
    <property type="match status" value="1"/>
</dbReference>
<dbReference type="OrthoDB" id="2516at2759"/>
<dbReference type="NCBIfam" id="TIGR00522">
    <property type="entry name" value="dph5"/>
    <property type="match status" value="1"/>
</dbReference>
<feature type="binding site" evidence="9">
    <location>
        <position position="144"/>
    </location>
    <ligand>
        <name>S-adenosyl-L-methionine</name>
        <dbReference type="ChEBI" id="CHEBI:59789"/>
    </ligand>
</feature>
<dbReference type="EMBL" id="BGZK01000568">
    <property type="protein sequence ID" value="GBP50553.1"/>
    <property type="molecule type" value="Genomic_DNA"/>
</dbReference>
<feature type="binding site" evidence="9">
    <location>
        <position position="203"/>
    </location>
    <ligand>
        <name>S-adenosyl-L-methionine</name>
        <dbReference type="ChEBI" id="CHEBI:59789"/>
    </ligand>
</feature>
<feature type="binding site" evidence="9">
    <location>
        <position position="228"/>
    </location>
    <ligand>
        <name>S-adenosyl-L-methionine</name>
        <dbReference type="ChEBI" id="CHEBI:59789"/>
    </ligand>
</feature>
<feature type="binding site" evidence="9">
    <location>
        <position position="65"/>
    </location>
    <ligand>
        <name>S-adenosyl-L-methionine</name>
        <dbReference type="ChEBI" id="CHEBI:59789"/>
    </ligand>
</feature>
<keyword evidence="6" id="KW-0808">Transferase</keyword>
<reference evidence="11 12" key="1">
    <citation type="journal article" date="2019" name="Commun. Biol.">
        <title>The bagworm genome reveals a unique fibroin gene that provides high tensile strength.</title>
        <authorList>
            <person name="Kono N."/>
            <person name="Nakamura H."/>
            <person name="Ohtoshi R."/>
            <person name="Tomita M."/>
            <person name="Numata K."/>
            <person name="Arakawa K."/>
        </authorList>
    </citation>
    <scope>NUCLEOTIDE SEQUENCE [LARGE SCALE GENOMIC DNA]</scope>
</reference>
<dbReference type="AlphaFoldDB" id="A0A4C1WHL7"/>
<dbReference type="EC" id="2.1.1.314" evidence="4"/>
<evidence type="ECO:0000256" key="6">
    <source>
        <dbReference type="ARBA" id="ARBA00022679"/>
    </source>
</evidence>
<evidence type="ECO:0000313" key="12">
    <source>
        <dbReference type="Proteomes" id="UP000299102"/>
    </source>
</evidence>
<dbReference type="InterPro" id="IPR014776">
    <property type="entry name" value="4pyrrole_Mease_sub2"/>
</dbReference>
<dbReference type="GO" id="GO:0017183">
    <property type="term" value="P:protein histidyl modification to diphthamide"/>
    <property type="evidence" value="ECO:0007669"/>
    <property type="project" value="UniProtKB-UniPathway"/>
</dbReference>
<dbReference type="InterPro" id="IPR035996">
    <property type="entry name" value="4pyrrol_Methylase_sf"/>
</dbReference>